<reference evidence="2" key="2">
    <citation type="submission" date="2015-01" db="EMBL/GenBank/DDBJ databases">
        <title>Evolutionary Origins and Diversification of the Mycorrhizal Mutualists.</title>
        <authorList>
            <consortium name="DOE Joint Genome Institute"/>
            <consortium name="Mycorrhizal Genomics Consortium"/>
            <person name="Kohler A."/>
            <person name="Kuo A."/>
            <person name="Nagy L.G."/>
            <person name="Floudas D."/>
            <person name="Copeland A."/>
            <person name="Barry K.W."/>
            <person name="Cichocki N."/>
            <person name="Veneault-Fourrey C."/>
            <person name="LaButti K."/>
            <person name="Lindquist E.A."/>
            <person name="Lipzen A."/>
            <person name="Lundell T."/>
            <person name="Morin E."/>
            <person name="Murat C."/>
            <person name="Riley R."/>
            <person name="Ohm R."/>
            <person name="Sun H."/>
            <person name="Tunlid A."/>
            <person name="Henrissat B."/>
            <person name="Grigoriev I.V."/>
            <person name="Hibbett D.S."/>
            <person name="Martin F."/>
        </authorList>
    </citation>
    <scope>NUCLEOTIDE SEQUENCE [LARGE SCALE GENOMIC DNA]</scope>
    <source>
        <strain evidence="2">Ve08.2h10</strain>
    </source>
</reference>
<dbReference type="AlphaFoldDB" id="A0A0D0EA50"/>
<accession>A0A0D0EA50</accession>
<dbReference type="InParanoid" id="A0A0D0EA50"/>
<evidence type="ECO:0000313" key="2">
    <source>
        <dbReference type="Proteomes" id="UP000054538"/>
    </source>
</evidence>
<dbReference type="HOGENOM" id="CLU_1687216_0_0_1"/>
<reference evidence="1 2" key="1">
    <citation type="submission" date="2014-04" db="EMBL/GenBank/DDBJ databases">
        <authorList>
            <consortium name="DOE Joint Genome Institute"/>
            <person name="Kuo A."/>
            <person name="Kohler A."/>
            <person name="Jargeat P."/>
            <person name="Nagy L.G."/>
            <person name="Floudas D."/>
            <person name="Copeland A."/>
            <person name="Barry K.W."/>
            <person name="Cichocki N."/>
            <person name="Veneault-Fourrey C."/>
            <person name="LaButti K."/>
            <person name="Lindquist E.A."/>
            <person name="Lipzen A."/>
            <person name="Lundell T."/>
            <person name="Morin E."/>
            <person name="Murat C."/>
            <person name="Sun H."/>
            <person name="Tunlid A."/>
            <person name="Henrissat B."/>
            <person name="Grigoriev I.V."/>
            <person name="Hibbett D.S."/>
            <person name="Martin F."/>
            <person name="Nordberg H.P."/>
            <person name="Cantor M.N."/>
            <person name="Hua S.X."/>
        </authorList>
    </citation>
    <scope>NUCLEOTIDE SEQUENCE [LARGE SCALE GENOMIC DNA]</scope>
    <source>
        <strain evidence="1 2">Ve08.2h10</strain>
    </source>
</reference>
<gene>
    <name evidence="1" type="ORF">PAXRUDRAFT_822154</name>
</gene>
<name>A0A0D0EA50_9AGAM</name>
<proteinExistence type="predicted"/>
<protein>
    <submittedName>
        <fullName evidence="1">Uncharacterized protein</fullName>
    </submittedName>
</protein>
<sequence length="156" mass="17719">MHRFFQEGTGKGAAGAGCNLWTYEHKFRRATTGSQMLPTPFFQRLVIDDCSDYGHMKRDDVPRASKRTFGGHMPAANFSVRKHIHNAIISLQEFTGIASALREYSMFVDVTGFYCAINNATSNRRCQCHQAQKHGGCRNKHMDQGKWGSTIERRLF</sequence>
<evidence type="ECO:0000313" key="1">
    <source>
        <dbReference type="EMBL" id="KIK99974.1"/>
    </source>
</evidence>
<dbReference type="Proteomes" id="UP000054538">
    <property type="component" value="Unassembled WGS sequence"/>
</dbReference>
<keyword evidence="2" id="KW-1185">Reference proteome</keyword>
<organism evidence="1 2">
    <name type="scientific">Paxillus rubicundulus Ve08.2h10</name>
    <dbReference type="NCBI Taxonomy" id="930991"/>
    <lineage>
        <taxon>Eukaryota</taxon>
        <taxon>Fungi</taxon>
        <taxon>Dikarya</taxon>
        <taxon>Basidiomycota</taxon>
        <taxon>Agaricomycotina</taxon>
        <taxon>Agaricomycetes</taxon>
        <taxon>Agaricomycetidae</taxon>
        <taxon>Boletales</taxon>
        <taxon>Paxilineae</taxon>
        <taxon>Paxillaceae</taxon>
        <taxon>Paxillus</taxon>
    </lineage>
</organism>
<dbReference type="EMBL" id="KN824845">
    <property type="protein sequence ID" value="KIK99974.1"/>
    <property type="molecule type" value="Genomic_DNA"/>
</dbReference>